<dbReference type="Pfam" id="PF01265">
    <property type="entry name" value="Cyto_heme_lyase"/>
    <property type="match status" value="2"/>
</dbReference>
<keyword evidence="8 11" id="KW-0472">Membrane</keyword>
<gene>
    <name evidence="12" type="primary">HCCS</name>
</gene>
<keyword evidence="13" id="KW-1185">Reference proteome</keyword>
<sequence>VQCRRGLLMRSVSAWPHPVFSVGVAPSQGCAMHQVHEPVKVAPPSECPMYHSIADVPAQEMPTAAAGPVHHDRAYEFVDCPIKTAAAQGQTDIDPTNMMPPPPIQLPASDQLTLLPVNREESKIPGAGTNKNWVYSSEQTFWNAQERKPFSSPPPGGAEGKMTWGNKAWQECPCAKELSSRARMHHWMGYELPFDRHDWIVDRCGNEVRYVNDYNDGEFNKDTYEFSILDVRPAFDSIDAVWDRMKVAWWSWTP</sequence>
<dbReference type="GeneTree" id="ENSGT00390000004175"/>
<keyword evidence="3 11" id="KW-0349">Heme</keyword>
<dbReference type="PROSITE" id="PS00822">
    <property type="entry name" value="CYTO_HEME_LYASE_2"/>
    <property type="match status" value="1"/>
</dbReference>
<comment type="subcellular location">
    <subcellularLocation>
        <location evidence="1 11">Mitochondrion inner membrane</location>
    </subcellularLocation>
</comment>
<evidence type="ECO:0000256" key="1">
    <source>
        <dbReference type="ARBA" id="ARBA00004273"/>
    </source>
</evidence>
<evidence type="ECO:0000256" key="2">
    <source>
        <dbReference type="ARBA" id="ARBA00007255"/>
    </source>
</evidence>
<dbReference type="Proteomes" id="UP000472277">
    <property type="component" value="Chromosome 6"/>
</dbReference>
<dbReference type="AlphaFoldDB" id="A0A673YJK9"/>
<accession>A0A673YJK9</accession>
<proteinExistence type="inferred from homology"/>
<comment type="catalytic activity">
    <reaction evidence="10">
        <text>holo-[cytochrome c] = apo-[cytochrome c] + heme b</text>
        <dbReference type="Rhea" id="RHEA:22648"/>
        <dbReference type="Rhea" id="RHEA-COMP:10725"/>
        <dbReference type="Rhea" id="RHEA-COMP:10726"/>
        <dbReference type="ChEBI" id="CHEBI:29950"/>
        <dbReference type="ChEBI" id="CHEBI:60344"/>
        <dbReference type="ChEBI" id="CHEBI:83739"/>
        <dbReference type="EC" id="4.4.1.17"/>
    </reaction>
    <physiologicalReaction direction="right-to-left" evidence="10">
        <dbReference type="Rhea" id="RHEA:22650"/>
    </physiologicalReaction>
</comment>
<dbReference type="GO" id="GO:0046872">
    <property type="term" value="F:metal ion binding"/>
    <property type="evidence" value="ECO:0007669"/>
    <property type="project" value="UniProtKB-KW"/>
</dbReference>
<dbReference type="EC" id="4.4.1.17" evidence="11"/>
<keyword evidence="6 11" id="KW-0408">Iron</keyword>
<dbReference type="GO" id="GO:0004408">
    <property type="term" value="F:holocytochrome-c synthase activity"/>
    <property type="evidence" value="ECO:0007669"/>
    <property type="project" value="UniProtKB-EC"/>
</dbReference>
<keyword evidence="4 11" id="KW-0479">Metal-binding</keyword>
<evidence type="ECO:0000256" key="7">
    <source>
        <dbReference type="ARBA" id="ARBA00023128"/>
    </source>
</evidence>
<evidence type="ECO:0000256" key="11">
    <source>
        <dbReference type="RuleBase" id="RU363130"/>
    </source>
</evidence>
<evidence type="ECO:0000313" key="13">
    <source>
        <dbReference type="Proteomes" id="UP000472277"/>
    </source>
</evidence>
<protein>
    <recommendedName>
        <fullName evidence="11">Holocytochrome c-type synthase</fullName>
        <ecNumber evidence="11">4.4.1.17</ecNumber>
    </recommendedName>
</protein>
<dbReference type="PANTHER" id="PTHR12743">
    <property type="entry name" value="CYTOCHROME C1 HEME LYASE"/>
    <property type="match status" value="1"/>
</dbReference>
<evidence type="ECO:0000256" key="4">
    <source>
        <dbReference type="ARBA" id="ARBA00022723"/>
    </source>
</evidence>
<dbReference type="InterPro" id="IPR000511">
    <property type="entry name" value="Holocyt_c/c1_synthase"/>
</dbReference>
<keyword evidence="9 11" id="KW-0456">Lyase</keyword>
<name>A0A673YJK9_SALTR</name>
<evidence type="ECO:0000256" key="8">
    <source>
        <dbReference type="ARBA" id="ARBA00023136"/>
    </source>
</evidence>
<dbReference type="Ensembl" id="ENSSTUT00000036153.1">
    <property type="protein sequence ID" value="ENSSTUP00000034599.1"/>
    <property type="gene ID" value="ENSSTUG00000014727.1"/>
</dbReference>
<evidence type="ECO:0000256" key="6">
    <source>
        <dbReference type="ARBA" id="ARBA00023004"/>
    </source>
</evidence>
<comment type="function">
    <text evidence="11">Lyase that catalyzes the covalent linking of the heme group to the cytochrome C apoprotein to produce the mature functional cytochrome.</text>
</comment>
<reference evidence="12" key="1">
    <citation type="submission" date="2025-08" db="UniProtKB">
        <authorList>
            <consortium name="Ensembl"/>
        </authorList>
    </citation>
    <scope>IDENTIFICATION</scope>
</reference>
<keyword evidence="5 11" id="KW-0999">Mitochondrion inner membrane</keyword>
<evidence type="ECO:0000256" key="3">
    <source>
        <dbReference type="ARBA" id="ARBA00022617"/>
    </source>
</evidence>
<evidence type="ECO:0000256" key="10">
    <source>
        <dbReference type="ARBA" id="ARBA00023944"/>
    </source>
</evidence>
<dbReference type="GO" id="GO:0005743">
    <property type="term" value="C:mitochondrial inner membrane"/>
    <property type="evidence" value="ECO:0007669"/>
    <property type="project" value="UniProtKB-SubCell"/>
</dbReference>
<dbReference type="OMA" id="GPSCPMP"/>
<evidence type="ECO:0000256" key="5">
    <source>
        <dbReference type="ARBA" id="ARBA00022792"/>
    </source>
</evidence>
<comment type="similarity">
    <text evidence="2 11">Belongs to the cytochrome c-type heme lyase family.</text>
</comment>
<keyword evidence="7 11" id="KW-0496">Mitochondrion</keyword>
<evidence type="ECO:0000313" key="12">
    <source>
        <dbReference type="Ensembl" id="ENSSTUP00000034599.1"/>
    </source>
</evidence>
<reference evidence="12" key="2">
    <citation type="submission" date="2025-09" db="UniProtKB">
        <authorList>
            <consortium name="Ensembl"/>
        </authorList>
    </citation>
    <scope>IDENTIFICATION</scope>
</reference>
<evidence type="ECO:0000256" key="9">
    <source>
        <dbReference type="ARBA" id="ARBA00023239"/>
    </source>
</evidence>
<dbReference type="InParanoid" id="A0A673YJK9"/>
<organism evidence="12 13">
    <name type="scientific">Salmo trutta</name>
    <name type="common">Brown trout</name>
    <dbReference type="NCBI Taxonomy" id="8032"/>
    <lineage>
        <taxon>Eukaryota</taxon>
        <taxon>Metazoa</taxon>
        <taxon>Chordata</taxon>
        <taxon>Craniata</taxon>
        <taxon>Vertebrata</taxon>
        <taxon>Euteleostomi</taxon>
        <taxon>Actinopterygii</taxon>
        <taxon>Neopterygii</taxon>
        <taxon>Teleostei</taxon>
        <taxon>Protacanthopterygii</taxon>
        <taxon>Salmoniformes</taxon>
        <taxon>Salmonidae</taxon>
        <taxon>Salmoninae</taxon>
        <taxon>Salmo</taxon>
    </lineage>
</organism>
<dbReference type="PANTHER" id="PTHR12743:SF0">
    <property type="entry name" value="HOLOCYTOCHROME C-TYPE SYNTHASE"/>
    <property type="match status" value="1"/>
</dbReference>